<feature type="region of interest" description="Disordered" evidence="1">
    <location>
        <begin position="1"/>
        <end position="23"/>
    </location>
</feature>
<dbReference type="Proteomes" id="UP001221898">
    <property type="component" value="Unassembled WGS sequence"/>
</dbReference>
<dbReference type="AlphaFoldDB" id="A0AAD7WYY8"/>
<evidence type="ECO:0000256" key="1">
    <source>
        <dbReference type="SAM" id="MobiDB-lite"/>
    </source>
</evidence>
<sequence>MRLKGAQQQGALSVPSSSTVPGSLSRGNELHFFLFLGQQPAICKRKTASQAFALTWDHSKPVVTTVLILRGETNYTLPQHATTVPEQQTDRAIGTVCTVISLPGSFCATR</sequence>
<proteinExistence type="predicted"/>
<gene>
    <name evidence="2" type="ORF">AAFF_G00093500</name>
</gene>
<organism evidence="2 3">
    <name type="scientific">Aldrovandia affinis</name>
    <dbReference type="NCBI Taxonomy" id="143900"/>
    <lineage>
        <taxon>Eukaryota</taxon>
        <taxon>Metazoa</taxon>
        <taxon>Chordata</taxon>
        <taxon>Craniata</taxon>
        <taxon>Vertebrata</taxon>
        <taxon>Euteleostomi</taxon>
        <taxon>Actinopterygii</taxon>
        <taxon>Neopterygii</taxon>
        <taxon>Teleostei</taxon>
        <taxon>Notacanthiformes</taxon>
        <taxon>Halosauridae</taxon>
        <taxon>Aldrovandia</taxon>
    </lineage>
</organism>
<protein>
    <submittedName>
        <fullName evidence="2">Uncharacterized protein</fullName>
    </submittedName>
</protein>
<keyword evidence="3" id="KW-1185">Reference proteome</keyword>
<evidence type="ECO:0000313" key="3">
    <source>
        <dbReference type="Proteomes" id="UP001221898"/>
    </source>
</evidence>
<accession>A0AAD7WYY8</accession>
<reference evidence="2" key="1">
    <citation type="journal article" date="2023" name="Science">
        <title>Genome structures resolve the early diversification of teleost fishes.</title>
        <authorList>
            <person name="Parey E."/>
            <person name="Louis A."/>
            <person name="Montfort J."/>
            <person name="Bouchez O."/>
            <person name="Roques C."/>
            <person name="Iampietro C."/>
            <person name="Lluch J."/>
            <person name="Castinel A."/>
            <person name="Donnadieu C."/>
            <person name="Desvignes T."/>
            <person name="Floi Bucao C."/>
            <person name="Jouanno E."/>
            <person name="Wen M."/>
            <person name="Mejri S."/>
            <person name="Dirks R."/>
            <person name="Jansen H."/>
            <person name="Henkel C."/>
            <person name="Chen W.J."/>
            <person name="Zahm M."/>
            <person name="Cabau C."/>
            <person name="Klopp C."/>
            <person name="Thompson A.W."/>
            <person name="Robinson-Rechavi M."/>
            <person name="Braasch I."/>
            <person name="Lecointre G."/>
            <person name="Bobe J."/>
            <person name="Postlethwait J.H."/>
            <person name="Berthelot C."/>
            <person name="Roest Crollius H."/>
            <person name="Guiguen Y."/>
        </authorList>
    </citation>
    <scope>NUCLEOTIDE SEQUENCE</scope>
    <source>
        <strain evidence="2">NC1722</strain>
    </source>
</reference>
<comment type="caution">
    <text evidence="2">The sequence shown here is derived from an EMBL/GenBank/DDBJ whole genome shotgun (WGS) entry which is preliminary data.</text>
</comment>
<dbReference type="EMBL" id="JAINUG010000016">
    <property type="protein sequence ID" value="KAJ8413354.1"/>
    <property type="molecule type" value="Genomic_DNA"/>
</dbReference>
<name>A0AAD7WYY8_9TELE</name>
<evidence type="ECO:0000313" key="2">
    <source>
        <dbReference type="EMBL" id="KAJ8413354.1"/>
    </source>
</evidence>